<dbReference type="NCBIfam" id="TIGR02593">
    <property type="entry name" value="CRISPR_cas5"/>
    <property type="match status" value="1"/>
</dbReference>
<gene>
    <name evidence="3" type="primary">cas5c</name>
    <name evidence="3" type="ORF">NK125_06315</name>
</gene>
<organism evidence="3 4">
    <name type="scientific">Aequitasia blattaphilus</name>
    <dbReference type="NCBI Taxonomy" id="2949332"/>
    <lineage>
        <taxon>Bacteria</taxon>
        <taxon>Bacillati</taxon>
        <taxon>Bacillota</taxon>
        <taxon>Clostridia</taxon>
        <taxon>Lachnospirales</taxon>
        <taxon>Lachnospiraceae</taxon>
        <taxon>Aequitasia</taxon>
    </lineage>
</organism>
<evidence type="ECO:0000256" key="2">
    <source>
        <dbReference type="PIRNR" id="PIRNR029950"/>
    </source>
</evidence>
<proteinExistence type="inferred from homology"/>
<evidence type="ECO:0000256" key="1">
    <source>
        <dbReference type="ARBA" id="ARBA00023118"/>
    </source>
</evidence>
<dbReference type="PIRSF" id="PIRSF029950">
    <property type="entry name" value="Cas_CT1134"/>
    <property type="match status" value="1"/>
</dbReference>
<dbReference type="EMBL" id="JAMZFW010000007">
    <property type="protein sequence ID" value="MCP1102030.1"/>
    <property type="molecule type" value="Genomic_DNA"/>
</dbReference>
<evidence type="ECO:0000313" key="4">
    <source>
        <dbReference type="Proteomes" id="UP001523566"/>
    </source>
</evidence>
<keyword evidence="2" id="KW-0255">Endonuclease</keyword>
<comment type="caution">
    <text evidence="3">The sequence shown here is derived from an EMBL/GenBank/DDBJ whole genome shotgun (WGS) entry which is preliminary data.</text>
</comment>
<comment type="similarity">
    <text evidence="2">Belongs to the CRISPR-associated protein Cas5 family. Subtype I-C/Dvulg subfamily.</text>
</comment>
<dbReference type="NCBIfam" id="TIGR01876">
    <property type="entry name" value="cas_Cas5d"/>
    <property type="match status" value="1"/>
</dbReference>
<keyword evidence="2" id="KW-0694">RNA-binding</keyword>
<keyword evidence="2" id="KW-0378">Hydrolase</keyword>
<dbReference type="Pfam" id="PF09704">
    <property type="entry name" value="Cas_Cas5d"/>
    <property type="match status" value="1"/>
</dbReference>
<keyword evidence="2" id="KW-0540">Nuclease</keyword>
<accession>A0ABT1E880</accession>
<dbReference type="InterPro" id="IPR013422">
    <property type="entry name" value="CRISPR-assoc_prot_Cas5_N"/>
</dbReference>
<evidence type="ECO:0000313" key="3">
    <source>
        <dbReference type="EMBL" id="MCP1102030.1"/>
    </source>
</evidence>
<keyword evidence="1 2" id="KW-0051">Antiviral defense</keyword>
<dbReference type="InterPro" id="IPR010155">
    <property type="entry name" value="CRISPR-assoc_prot_Cas5d"/>
</dbReference>
<name>A0ABT1E880_9FIRM</name>
<dbReference type="RefSeq" id="WP_262065818.1">
    <property type="nucleotide sequence ID" value="NZ_JAMXOD010000007.1"/>
</dbReference>
<comment type="function">
    <text evidence="2">CRISPR (clustered regularly interspaced short palindromic repeat) is an adaptive immune system that provides protection against mobile genetic elements (viruses, transposable elements and conjugative plasmids). CRISPR clusters contain spacers, sequences complementary to antecedent mobile elements, and target invading nucleic acids. CRISPR clusters are transcribed and processed into CRISPR RNA (crRNA).</text>
</comment>
<dbReference type="InterPro" id="IPR021124">
    <property type="entry name" value="CRISPR-assoc_prot_Cas5"/>
</dbReference>
<reference evidence="3 4" key="1">
    <citation type="journal article" date="2022" name="Genome Biol. Evol.">
        <title>Host diet, physiology and behaviors set the stage for Lachnospiraceae cladogenesis.</title>
        <authorList>
            <person name="Vera-Ponce De Leon A."/>
            <person name="Schneider M."/>
            <person name="Jahnes B.C."/>
            <person name="Sadowski V."/>
            <person name="Camuy-Velez L.A."/>
            <person name="Duan J."/>
            <person name="Sabree Z.L."/>
        </authorList>
    </citation>
    <scope>NUCLEOTIDE SEQUENCE [LARGE SCALE GENOMIC DNA]</scope>
    <source>
        <strain evidence="3 4">PAL113</strain>
    </source>
</reference>
<dbReference type="EC" id="3.1.-.-" evidence="2"/>
<protein>
    <recommendedName>
        <fullName evidence="2">pre-crRNA processing endonuclease</fullName>
        <ecNumber evidence="2">3.1.-.-</ecNumber>
    </recommendedName>
</protein>
<dbReference type="Gene3D" id="3.30.70.2660">
    <property type="match status" value="1"/>
</dbReference>
<dbReference type="Proteomes" id="UP001523566">
    <property type="component" value="Unassembled WGS sequence"/>
</dbReference>
<keyword evidence="4" id="KW-1185">Reference proteome</keyword>
<sequence>MKKNQITYKVSGRYALFTDPMTKIGGEKSTMVVPTAEALIGVTSSVYWKPTIKWRIDEVKILNPIRTESKGIRPIKYDGGNDLSFYTYLADVAYEVKAHFEFNEFRQDLRQDFQEDKHFQIAKRSIKRGGRRDIFLGVRECQGYVEEIIEEETSCYENTPDMEFGLVFHSFLYPDQSGKEELEALFWYPKMEKGIIKFCKQEECPVRRTIRSMNIKNFTRDQLTFVEKEVLE</sequence>